<keyword evidence="3 5" id="KW-1133">Transmembrane helix</keyword>
<dbReference type="EMBL" id="AOHO01000058">
    <property type="protein sequence ID" value="EME57695.1"/>
    <property type="molecule type" value="Genomic_DNA"/>
</dbReference>
<dbReference type="GO" id="GO:0022857">
    <property type="term" value="F:transmembrane transporter activity"/>
    <property type="evidence" value="ECO:0007669"/>
    <property type="project" value="InterPro"/>
</dbReference>
<dbReference type="AlphaFoldDB" id="M2Y7W6"/>
<feature type="transmembrane region" description="Helical" evidence="5">
    <location>
        <begin position="291"/>
        <end position="323"/>
    </location>
</feature>
<feature type="transmembrane region" description="Helical" evidence="5">
    <location>
        <begin position="174"/>
        <end position="196"/>
    </location>
</feature>
<feature type="transmembrane region" description="Helical" evidence="5">
    <location>
        <begin position="226"/>
        <end position="245"/>
    </location>
</feature>
<name>M2Y7W6_9PSEU</name>
<dbReference type="PANTHER" id="PTHR23527:SF1">
    <property type="entry name" value="BLL3282 PROTEIN"/>
    <property type="match status" value="1"/>
</dbReference>
<accession>M2Y7W6</accession>
<evidence type="ECO:0000256" key="2">
    <source>
        <dbReference type="ARBA" id="ARBA00022692"/>
    </source>
</evidence>
<dbReference type="InterPro" id="IPR011701">
    <property type="entry name" value="MFS"/>
</dbReference>
<feature type="transmembrane region" description="Helical" evidence="5">
    <location>
        <begin position="56"/>
        <end position="78"/>
    </location>
</feature>
<evidence type="ECO:0000256" key="1">
    <source>
        <dbReference type="ARBA" id="ARBA00004651"/>
    </source>
</evidence>
<keyword evidence="2 5" id="KW-0812">Transmembrane</keyword>
<feature type="transmembrane region" description="Helical" evidence="5">
    <location>
        <begin position="251"/>
        <end position="270"/>
    </location>
</feature>
<feature type="transmembrane region" description="Helical" evidence="5">
    <location>
        <begin position="151"/>
        <end position="168"/>
    </location>
</feature>
<keyword evidence="4 5" id="KW-0472">Membrane</keyword>
<feature type="transmembrane region" description="Helical" evidence="5">
    <location>
        <begin position="109"/>
        <end position="130"/>
    </location>
</feature>
<comment type="subcellular location">
    <subcellularLocation>
        <location evidence="1">Cell membrane</location>
        <topology evidence="1">Multi-pass membrane protein</topology>
    </subcellularLocation>
</comment>
<dbReference type="PROSITE" id="PS50850">
    <property type="entry name" value="MFS"/>
    <property type="match status" value="1"/>
</dbReference>
<protein>
    <submittedName>
        <fullName evidence="7">Major facilitator superfamily transporter</fullName>
    </submittedName>
</protein>
<feature type="transmembrane region" description="Helical" evidence="5">
    <location>
        <begin position="85"/>
        <end position="103"/>
    </location>
</feature>
<dbReference type="InterPro" id="IPR036259">
    <property type="entry name" value="MFS_trans_sf"/>
</dbReference>
<dbReference type="Gene3D" id="1.20.1250.20">
    <property type="entry name" value="MFS general substrate transporter like domains"/>
    <property type="match status" value="2"/>
</dbReference>
<proteinExistence type="predicted"/>
<dbReference type="InterPro" id="IPR020846">
    <property type="entry name" value="MFS_dom"/>
</dbReference>
<gene>
    <name evidence="7" type="ORF">H074_20932</name>
</gene>
<evidence type="ECO:0000256" key="4">
    <source>
        <dbReference type="ARBA" id="ARBA00023136"/>
    </source>
</evidence>
<dbReference type="GO" id="GO:0005886">
    <property type="term" value="C:plasma membrane"/>
    <property type="evidence" value="ECO:0007669"/>
    <property type="project" value="UniProtKB-SubCell"/>
</dbReference>
<evidence type="ECO:0000256" key="3">
    <source>
        <dbReference type="ARBA" id="ARBA00022989"/>
    </source>
</evidence>
<dbReference type="SUPFAM" id="SSF103473">
    <property type="entry name" value="MFS general substrate transporter"/>
    <property type="match status" value="1"/>
</dbReference>
<dbReference type="PANTHER" id="PTHR23527">
    <property type="entry name" value="BLL3282 PROTEIN"/>
    <property type="match status" value="1"/>
</dbReference>
<evidence type="ECO:0000256" key="5">
    <source>
        <dbReference type="SAM" id="Phobius"/>
    </source>
</evidence>
<organism evidence="7 8">
    <name type="scientific">Amycolatopsis decaplanina DSM 44594</name>
    <dbReference type="NCBI Taxonomy" id="1284240"/>
    <lineage>
        <taxon>Bacteria</taxon>
        <taxon>Bacillati</taxon>
        <taxon>Actinomycetota</taxon>
        <taxon>Actinomycetes</taxon>
        <taxon>Pseudonocardiales</taxon>
        <taxon>Pseudonocardiaceae</taxon>
        <taxon>Amycolatopsis</taxon>
    </lineage>
</organism>
<dbReference type="Proteomes" id="UP000054226">
    <property type="component" value="Unassembled WGS sequence"/>
</dbReference>
<comment type="caution">
    <text evidence="7">The sequence shown here is derived from an EMBL/GenBank/DDBJ whole genome shotgun (WGS) entry which is preliminary data.</text>
</comment>
<dbReference type="Pfam" id="PF07690">
    <property type="entry name" value="MFS_1"/>
    <property type="match status" value="1"/>
</dbReference>
<evidence type="ECO:0000259" key="6">
    <source>
        <dbReference type="PROSITE" id="PS50850"/>
    </source>
</evidence>
<dbReference type="InterPro" id="IPR052952">
    <property type="entry name" value="MFS-Transporter"/>
</dbReference>
<sequence length="405" mass="41981">MTRMAQVVDVGIGGKRRWLILALGLAAQTASCSFLYGIPFLVPSMQRAEGLTLAEAGTVVAAPSLGLLFTLILWGAAADRYGERLVMAIGLGVSGLLLVYAAAGDHSLGILFGVFLLAGASTASVNAASGRAVLGWFGPAERGFAMGIRQMAQPLGVGVAAFGLPPLADRWGFQVSLMLPALTAIVVALLVAWLLVDPPRPEVEAGKAEKPPSPYRKPALWRVHGASALLVVPQFTVSAFTPVYLVAMHDWTAASAGWFVGAVQILGALGRLVSGYWSDRAGSRLRPMRQLAIASAAVMLLVALGDATWPWLVLLALVLAAVITVSDNGLGFTASAEMAGLAWAGRAMGTQNTGQNIAAALTPPMLGFVIGDSRYALAFCVAAVFPALAVALVPVKDEKGPSGRT</sequence>
<dbReference type="PATRIC" id="fig|1284240.4.peg.4246"/>
<keyword evidence="8" id="KW-1185">Reference proteome</keyword>
<feature type="domain" description="Major facilitator superfamily (MFS) profile" evidence="6">
    <location>
        <begin position="17"/>
        <end position="401"/>
    </location>
</feature>
<evidence type="ECO:0000313" key="8">
    <source>
        <dbReference type="Proteomes" id="UP000054226"/>
    </source>
</evidence>
<feature type="transmembrane region" description="Helical" evidence="5">
    <location>
        <begin position="375"/>
        <end position="395"/>
    </location>
</feature>
<evidence type="ECO:0000313" key="7">
    <source>
        <dbReference type="EMBL" id="EME57695.1"/>
    </source>
</evidence>
<reference evidence="7 8" key="1">
    <citation type="journal article" date="2013" name="Genome Announc.">
        <title>Draft Genome Sequence of Amycolatopsis decaplanina Strain DSM 44594T.</title>
        <authorList>
            <person name="Kaur N."/>
            <person name="Kumar S."/>
            <person name="Bala M."/>
            <person name="Raghava G.P."/>
            <person name="Mayilraj S."/>
        </authorList>
    </citation>
    <scope>NUCLEOTIDE SEQUENCE [LARGE SCALE GENOMIC DNA]</scope>
    <source>
        <strain evidence="7 8">DSM 44594</strain>
    </source>
</reference>